<protein>
    <submittedName>
        <fullName evidence="2">DUF4044 domain-containing protein</fullName>
    </submittedName>
</protein>
<gene>
    <name evidence="2" type="ORF">GTO87_05510</name>
</gene>
<evidence type="ECO:0000256" key="1">
    <source>
        <dbReference type="SAM" id="Phobius"/>
    </source>
</evidence>
<reference evidence="2 3" key="1">
    <citation type="submission" date="2020-01" db="EMBL/GenBank/DDBJ databases">
        <title>Complete and circular genome sequences of six lactobacillus isolates from horses.</title>
        <authorList>
            <person name="Hassan H.M."/>
        </authorList>
    </citation>
    <scope>NUCLEOTIDE SEQUENCE [LARGE SCALE GENOMIC DNA]</scope>
    <source>
        <strain evidence="2 3">1A</strain>
    </source>
</reference>
<dbReference type="RefSeq" id="WP_100222919.1">
    <property type="nucleotide sequence ID" value="NZ_CP047418.1"/>
</dbReference>
<proteinExistence type="predicted"/>
<dbReference type="Pfam" id="PF13253">
    <property type="entry name" value="DUF4044"/>
    <property type="match status" value="1"/>
</dbReference>
<keyword evidence="1" id="KW-0812">Transmembrane</keyword>
<dbReference type="EMBL" id="CP047418">
    <property type="protein sequence ID" value="QLL78105.1"/>
    <property type="molecule type" value="Genomic_DNA"/>
</dbReference>
<keyword evidence="1" id="KW-0472">Membrane</keyword>
<keyword evidence="1" id="KW-1133">Transmembrane helix</keyword>
<name>A0A7H9ELQ2_9LACO</name>
<dbReference type="KEGG" id="lsw:GTO87_05510"/>
<sequence length="38" mass="4440">MAKKKKRTKFQKITLFAVWMMLIFTILGVVVVAIQPFL</sequence>
<organism evidence="2 3">
    <name type="scientific">Ligilactobacillus saerimneri</name>
    <dbReference type="NCBI Taxonomy" id="228229"/>
    <lineage>
        <taxon>Bacteria</taxon>
        <taxon>Bacillati</taxon>
        <taxon>Bacillota</taxon>
        <taxon>Bacilli</taxon>
        <taxon>Lactobacillales</taxon>
        <taxon>Lactobacillaceae</taxon>
        <taxon>Ligilactobacillus</taxon>
    </lineage>
</organism>
<evidence type="ECO:0000313" key="2">
    <source>
        <dbReference type="EMBL" id="QLL78105.1"/>
    </source>
</evidence>
<accession>A0A7H9ELQ2</accession>
<dbReference type="AlphaFoldDB" id="A0A7H9ELQ2"/>
<dbReference type="Proteomes" id="UP000510886">
    <property type="component" value="Chromosome"/>
</dbReference>
<feature type="transmembrane region" description="Helical" evidence="1">
    <location>
        <begin position="12"/>
        <end position="34"/>
    </location>
</feature>
<dbReference type="GeneID" id="89599904"/>
<evidence type="ECO:0000313" key="3">
    <source>
        <dbReference type="Proteomes" id="UP000510886"/>
    </source>
</evidence>
<dbReference type="InterPro" id="IPR025270">
    <property type="entry name" value="DUF4044"/>
</dbReference>